<evidence type="ECO:0000313" key="2">
    <source>
        <dbReference type="Proteomes" id="UP000308600"/>
    </source>
</evidence>
<organism evidence="1 2">
    <name type="scientific">Pluteus cervinus</name>
    <dbReference type="NCBI Taxonomy" id="181527"/>
    <lineage>
        <taxon>Eukaryota</taxon>
        <taxon>Fungi</taxon>
        <taxon>Dikarya</taxon>
        <taxon>Basidiomycota</taxon>
        <taxon>Agaricomycotina</taxon>
        <taxon>Agaricomycetes</taxon>
        <taxon>Agaricomycetidae</taxon>
        <taxon>Agaricales</taxon>
        <taxon>Pluteineae</taxon>
        <taxon>Pluteaceae</taxon>
        <taxon>Pluteus</taxon>
    </lineage>
</organism>
<evidence type="ECO:0000313" key="1">
    <source>
        <dbReference type="EMBL" id="TFK60519.1"/>
    </source>
</evidence>
<protein>
    <submittedName>
        <fullName evidence="1">Uncharacterized protein</fullName>
    </submittedName>
</protein>
<sequence>MIPSAVPACPLCENSWARRDNTRRAIRDPYRYPTGFIPFFKRTPKSLKPPKPPMNIKHLPDQILLRIIELAVMPTSDNLSLTYSLSNPDLRYDLTAIYLSRINRYWRSLLYSSPVPWSYLIVNIPNAHSLDGVTFYLNKSSRNPFLDVVLVDPHGRTDRASTFGYEHTLVEAKQMETTRKILQRLASPDVSTRLRRIYIEVDLIQVYYDELLQLSKCSFPLLESLQIVPHVTLDPSGYYSIMRNFMKRGCRLPWECYGWMPEPDDPDALTLFMGTEFTHLVFENLEYQFVWTVLYRCLRLESLQVRGMSSEGVRVLPDEPSTYESELCLQLPQLHTLRICCCIRISPILTRISAPNLRDLWYNQKSAAGNADEAMARCLQDFLRRSQCQRTLQHLHIGGFVTTPGFVVYFKLAQPYFVRLERLTLNFMSITAPALKVIVPRNPNGGLTEVPFPSLLRLNLSACEVKDGLVLEMIEDRAKMNAPMPDILSYVKSLAGHQKDLRGLHRCVGHDGLKVDLIVNPFGEDGFISVHHGFEM</sequence>
<name>A0ACD3A4E2_9AGAR</name>
<proteinExistence type="predicted"/>
<accession>A0ACD3A4E2</accession>
<keyword evidence="2" id="KW-1185">Reference proteome</keyword>
<gene>
    <name evidence="1" type="ORF">BDN72DRAFT_904886</name>
</gene>
<reference evidence="1 2" key="1">
    <citation type="journal article" date="2019" name="Nat. Ecol. Evol.">
        <title>Megaphylogeny resolves global patterns of mushroom evolution.</title>
        <authorList>
            <person name="Varga T."/>
            <person name="Krizsan K."/>
            <person name="Foldi C."/>
            <person name="Dima B."/>
            <person name="Sanchez-Garcia M."/>
            <person name="Sanchez-Ramirez S."/>
            <person name="Szollosi G.J."/>
            <person name="Szarkandi J.G."/>
            <person name="Papp V."/>
            <person name="Albert L."/>
            <person name="Andreopoulos W."/>
            <person name="Angelini C."/>
            <person name="Antonin V."/>
            <person name="Barry K.W."/>
            <person name="Bougher N.L."/>
            <person name="Buchanan P."/>
            <person name="Buyck B."/>
            <person name="Bense V."/>
            <person name="Catcheside P."/>
            <person name="Chovatia M."/>
            <person name="Cooper J."/>
            <person name="Damon W."/>
            <person name="Desjardin D."/>
            <person name="Finy P."/>
            <person name="Geml J."/>
            <person name="Haridas S."/>
            <person name="Hughes K."/>
            <person name="Justo A."/>
            <person name="Karasinski D."/>
            <person name="Kautmanova I."/>
            <person name="Kiss B."/>
            <person name="Kocsube S."/>
            <person name="Kotiranta H."/>
            <person name="LaButti K.M."/>
            <person name="Lechner B.E."/>
            <person name="Liimatainen K."/>
            <person name="Lipzen A."/>
            <person name="Lukacs Z."/>
            <person name="Mihaltcheva S."/>
            <person name="Morgado L.N."/>
            <person name="Niskanen T."/>
            <person name="Noordeloos M.E."/>
            <person name="Ohm R.A."/>
            <person name="Ortiz-Santana B."/>
            <person name="Ovrebo C."/>
            <person name="Racz N."/>
            <person name="Riley R."/>
            <person name="Savchenko A."/>
            <person name="Shiryaev A."/>
            <person name="Soop K."/>
            <person name="Spirin V."/>
            <person name="Szebenyi C."/>
            <person name="Tomsovsky M."/>
            <person name="Tulloss R.E."/>
            <person name="Uehling J."/>
            <person name="Grigoriev I.V."/>
            <person name="Vagvolgyi C."/>
            <person name="Papp T."/>
            <person name="Martin F.M."/>
            <person name="Miettinen O."/>
            <person name="Hibbett D.S."/>
            <person name="Nagy L.G."/>
        </authorList>
    </citation>
    <scope>NUCLEOTIDE SEQUENCE [LARGE SCALE GENOMIC DNA]</scope>
    <source>
        <strain evidence="1 2">NL-1719</strain>
    </source>
</reference>
<dbReference type="EMBL" id="ML208764">
    <property type="protein sequence ID" value="TFK60519.1"/>
    <property type="molecule type" value="Genomic_DNA"/>
</dbReference>
<dbReference type="Proteomes" id="UP000308600">
    <property type="component" value="Unassembled WGS sequence"/>
</dbReference>